<dbReference type="STRING" id="459349.CLOAM0625"/>
<reference evidence="4 5" key="1">
    <citation type="journal article" date="2008" name="J. Bacteriol.">
        <title>'Candidatus Cloacamonas acidaminovorans': genome sequence reconstruction provides a first glimpse of a new bacterial division.</title>
        <authorList>
            <person name="Pelletier E."/>
            <person name="Kreimeyer A."/>
            <person name="Bocs S."/>
            <person name="Rouy Z."/>
            <person name="Gyapay G."/>
            <person name="Chouari R."/>
            <person name="Riviere D."/>
            <person name="Ganesan A."/>
            <person name="Daegelen P."/>
            <person name="Sghir A."/>
            <person name="Cohen G.N."/>
            <person name="Medigue C."/>
            <person name="Weissenbach J."/>
            <person name="Le Paslier D."/>
        </authorList>
    </citation>
    <scope>NUCLEOTIDE SEQUENCE [LARGE SCALE GENOMIC DNA]</scope>
    <source>
        <strain evidence="5">Evry</strain>
    </source>
</reference>
<keyword evidence="2" id="KW-0012">Acyltransferase</keyword>
<dbReference type="Gene3D" id="3.40.630.30">
    <property type="match status" value="1"/>
</dbReference>
<gene>
    <name evidence="4" type="ordered locus">CLOAM0625</name>
</gene>
<dbReference type="PROSITE" id="PS51186">
    <property type="entry name" value="GNAT"/>
    <property type="match status" value="1"/>
</dbReference>
<dbReference type="SUPFAM" id="SSF55729">
    <property type="entry name" value="Acyl-CoA N-acyltransferases (Nat)"/>
    <property type="match status" value="1"/>
</dbReference>
<keyword evidence="5" id="KW-1185">Reference proteome</keyword>
<proteinExistence type="predicted"/>
<feature type="domain" description="N-acetyltransferase" evidence="3">
    <location>
        <begin position="5"/>
        <end position="140"/>
    </location>
</feature>
<dbReference type="PANTHER" id="PTHR42919">
    <property type="entry name" value="N-ALPHA-ACETYLTRANSFERASE"/>
    <property type="match status" value="1"/>
</dbReference>
<accession>B0VGS3</accession>
<dbReference type="GO" id="GO:0016747">
    <property type="term" value="F:acyltransferase activity, transferring groups other than amino-acyl groups"/>
    <property type="evidence" value="ECO:0007669"/>
    <property type="project" value="InterPro"/>
</dbReference>
<dbReference type="CDD" id="cd04301">
    <property type="entry name" value="NAT_SF"/>
    <property type="match status" value="1"/>
</dbReference>
<dbReference type="KEGG" id="caci:CLOAM0625"/>
<keyword evidence="1" id="KW-0808">Transferase</keyword>
<dbReference type="eggNOG" id="COG0456">
    <property type="taxonomic scope" value="Bacteria"/>
</dbReference>
<organism evidence="4 5">
    <name type="scientific">Cloacimonas acidaminovorans (strain Evry)</name>
    <dbReference type="NCBI Taxonomy" id="459349"/>
    <lineage>
        <taxon>Bacteria</taxon>
        <taxon>Pseudomonadati</taxon>
        <taxon>Candidatus Cloacimonadota</taxon>
        <taxon>Candidatus Cloacimonadia</taxon>
        <taxon>Candidatus Cloacimonadales</taxon>
        <taxon>Candidatus Cloacimonadaceae</taxon>
        <taxon>Candidatus Cloacimonas</taxon>
    </lineage>
</organism>
<evidence type="ECO:0000256" key="1">
    <source>
        <dbReference type="ARBA" id="ARBA00022679"/>
    </source>
</evidence>
<dbReference type="AlphaFoldDB" id="B0VGS3"/>
<evidence type="ECO:0000313" key="4">
    <source>
        <dbReference type="EMBL" id="CAO80510.1"/>
    </source>
</evidence>
<evidence type="ECO:0000259" key="3">
    <source>
        <dbReference type="PROSITE" id="PS51186"/>
    </source>
</evidence>
<evidence type="ECO:0000313" key="5">
    <source>
        <dbReference type="Proteomes" id="UP000002019"/>
    </source>
</evidence>
<dbReference type="EMBL" id="CU466930">
    <property type="protein sequence ID" value="CAO80510.1"/>
    <property type="molecule type" value="Genomic_DNA"/>
</dbReference>
<dbReference type="InterPro" id="IPR000182">
    <property type="entry name" value="GNAT_dom"/>
</dbReference>
<dbReference type="InterPro" id="IPR016181">
    <property type="entry name" value="Acyl_CoA_acyltransferase"/>
</dbReference>
<evidence type="ECO:0000256" key="2">
    <source>
        <dbReference type="ARBA" id="ARBA00023315"/>
    </source>
</evidence>
<dbReference type="RefSeq" id="WP_015424370.1">
    <property type="nucleotide sequence ID" value="NC_020449.1"/>
</dbReference>
<protein>
    <submittedName>
        <fullName evidence="4">Acetyltransferase</fullName>
    </submittedName>
</protein>
<dbReference type="Proteomes" id="UP000002019">
    <property type="component" value="Chromosome"/>
</dbReference>
<sequence>MLSIKRIKELNKKIYEEVSTLWEKTGINKPERKDSFESLQENLQQTGILIIAEENEKVVGVVWVTNDFRRLYIHHMAVVPNKQNQGIGTKLMEECISLAKEYGYQLKLEVNVDNPAAWHLYEKFGFKELSGYRVLIKRDI</sequence>
<dbReference type="PANTHER" id="PTHR42919:SF8">
    <property type="entry name" value="N-ALPHA-ACETYLTRANSFERASE 50"/>
    <property type="match status" value="1"/>
</dbReference>
<dbReference type="Pfam" id="PF00583">
    <property type="entry name" value="Acetyltransf_1"/>
    <property type="match status" value="1"/>
</dbReference>
<name>B0VGS3_CLOAI</name>
<dbReference type="OrthoDB" id="9797456at2"/>
<dbReference type="HOGENOM" id="CLU_1831612_0_0_0"/>
<dbReference type="InterPro" id="IPR051556">
    <property type="entry name" value="N-term/lysine_N-AcTrnsfr"/>
</dbReference>